<dbReference type="PANTHER" id="PTHR23280:SF13">
    <property type="entry name" value="E3 UBIQUITIN-PROTEIN LIGASE MYLIP"/>
    <property type="match status" value="1"/>
</dbReference>
<dbReference type="Pfam" id="PF09379">
    <property type="entry name" value="FERM_N"/>
    <property type="match status" value="1"/>
</dbReference>
<dbReference type="InterPro" id="IPR035963">
    <property type="entry name" value="FERM_2"/>
</dbReference>
<dbReference type="GO" id="GO:0004842">
    <property type="term" value="F:ubiquitin-protein transferase activity"/>
    <property type="evidence" value="ECO:0007669"/>
    <property type="project" value="TreeGrafter"/>
</dbReference>
<dbReference type="SUPFAM" id="SSF47031">
    <property type="entry name" value="Second domain of FERM"/>
    <property type="match status" value="1"/>
</dbReference>
<dbReference type="SMART" id="SM01196">
    <property type="entry name" value="FERM_C"/>
    <property type="match status" value="1"/>
</dbReference>
<keyword evidence="1 3" id="KW-0863">Zinc-finger</keyword>
<reference evidence="6 7" key="1">
    <citation type="journal article" date="2018" name="Sci. Rep.">
        <title>Comparative analysis of the Pocillopora damicornis genome highlights role of immune system in coral evolution.</title>
        <authorList>
            <person name="Cunning R."/>
            <person name="Bay R.A."/>
            <person name="Gillette P."/>
            <person name="Baker A.C."/>
            <person name="Traylor-Knowles N."/>
        </authorList>
    </citation>
    <scope>NUCLEOTIDE SEQUENCE [LARGE SCALE GENOMIC DNA]</scope>
    <source>
        <strain evidence="6">RSMAS</strain>
        <tissue evidence="6">Whole animal</tissue>
    </source>
</reference>
<keyword evidence="1 3" id="KW-0479">Metal-binding</keyword>
<dbReference type="InterPro" id="IPR001841">
    <property type="entry name" value="Znf_RING"/>
</dbReference>
<protein>
    <recommendedName>
        <fullName evidence="8">RING-type E3 ubiquitin transferase</fullName>
    </recommendedName>
</protein>
<dbReference type="OrthoDB" id="10037309at2759"/>
<dbReference type="Pfam" id="PF09380">
    <property type="entry name" value="FERM_C"/>
    <property type="match status" value="1"/>
</dbReference>
<dbReference type="GO" id="GO:0008270">
    <property type="term" value="F:zinc ion binding"/>
    <property type="evidence" value="ECO:0007669"/>
    <property type="project" value="UniProtKB-KW"/>
</dbReference>
<gene>
    <name evidence="6" type="ORF">pdam_00002515</name>
</gene>
<dbReference type="SMART" id="SM00295">
    <property type="entry name" value="B41"/>
    <property type="match status" value="1"/>
</dbReference>
<keyword evidence="2" id="KW-0862">Zinc</keyword>
<dbReference type="Proteomes" id="UP000275408">
    <property type="component" value="Unassembled WGS sequence"/>
</dbReference>
<dbReference type="Gene3D" id="3.10.20.90">
    <property type="entry name" value="Phosphatidylinositol 3-kinase Catalytic Subunit, Chain A, domain 1"/>
    <property type="match status" value="1"/>
</dbReference>
<organism evidence="6 7">
    <name type="scientific">Pocillopora damicornis</name>
    <name type="common">Cauliflower coral</name>
    <name type="synonym">Millepora damicornis</name>
    <dbReference type="NCBI Taxonomy" id="46731"/>
    <lineage>
        <taxon>Eukaryota</taxon>
        <taxon>Metazoa</taxon>
        <taxon>Cnidaria</taxon>
        <taxon>Anthozoa</taxon>
        <taxon>Hexacorallia</taxon>
        <taxon>Scleractinia</taxon>
        <taxon>Astrocoeniina</taxon>
        <taxon>Pocilloporidae</taxon>
        <taxon>Pocillopora</taxon>
    </lineage>
</organism>
<dbReference type="GO" id="GO:0008092">
    <property type="term" value="F:cytoskeletal protein binding"/>
    <property type="evidence" value="ECO:0007669"/>
    <property type="project" value="InterPro"/>
</dbReference>
<dbReference type="PROSITE" id="PS50089">
    <property type="entry name" value="ZF_RING_2"/>
    <property type="match status" value="1"/>
</dbReference>
<evidence type="ECO:0000256" key="1">
    <source>
        <dbReference type="ARBA" id="ARBA00022771"/>
    </source>
</evidence>
<sequence>MLCYVSLPDFVLKEFKIRDKARGQDLLEEVCKRLGIIELDYFGLQFTGPKGETLWLNTRNRIRRQISGTPPYRLQFRVKFFVQPQYLLQDSTRHQYFLHLKNDLEEGKIIPDPEKAAAVYALIAQATIGDHGDSYSPCDYCQASEIESQWSSEFRSSVSEEHAKLKGVRSAAAKQFFIKELSLMENYGIEYHLAKNESGNTLHIGVGSEEIKIFDADFNFVERFLYNGLKMATHVKNNLHLKIIADDGESLFTFRLTSQEAACALYRSITEYHAFYRCETVRNAVTDQFTRDLKETLISFFGDEESEKKYIFDVQRTSKEVYDHCRRVLYKRGCDPIQNPPAKRQVEFRPQTGDAKVAQLQEQLTKMEDSLKCKICMDAQIDTVFCPCGHMVSCNVCAANIELCPICRAQIQNAQHVFFPVTVS</sequence>
<dbReference type="SUPFAM" id="SSF57850">
    <property type="entry name" value="RING/U-box"/>
    <property type="match status" value="1"/>
</dbReference>
<dbReference type="InterPro" id="IPR000299">
    <property type="entry name" value="FERM_domain"/>
</dbReference>
<dbReference type="PANTHER" id="PTHR23280">
    <property type="entry name" value="4.1 G PROTEIN"/>
    <property type="match status" value="1"/>
</dbReference>
<dbReference type="EMBL" id="RCHS01003049">
    <property type="protein sequence ID" value="RMX44170.1"/>
    <property type="molecule type" value="Genomic_DNA"/>
</dbReference>
<keyword evidence="7" id="KW-1185">Reference proteome</keyword>
<feature type="domain" description="FERM" evidence="4">
    <location>
        <begin position="1"/>
        <end position="280"/>
    </location>
</feature>
<dbReference type="Gene3D" id="2.30.29.30">
    <property type="entry name" value="Pleckstrin-homology domain (PH domain)/Phosphotyrosine-binding domain (PTB)"/>
    <property type="match status" value="1"/>
</dbReference>
<dbReference type="SUPFAM" id="SSF54236">
    <property type="entry name" value="Ubiquitin-like"/>
    <property type="match status" value="1"/>
</dbReference>
<dbReference type="PRINTS" id="PR00661">
    <property type="entry name" value="ERMFAMILY"/>
</dbReference>
<dbReference type="OMA" id="RSITETH"/>
<evidence type="ECO:0008006" key="8">
    <source>
        <dbReference type="Google" id="ProtNLM"/>
    </source>
</evidence>
<dbReference type="AlphaFoldDB" id="A0A3M6TS07"/>
<dbReference type="InterPro" id="IPR013083">
    <property type="entry name" value="Znf_RING/FYVE/PHD"/>
</dbReference>
<accession>A0A3M6TS07</accession>
<dbReference type="InterPro" id="IPR000798">
    <property type="entry name" value="Ez/rad/moesin-like"/>
</dbReference>
<evidence type="ECO:0000259" key="4">
    <source>
        <dbReference type="PROSITE" id="PS50057"/>
    </source>
</evidence>
<evidence type="ECO:0000256" key="2">
    <source>
        <dbReference type="ARBA" id="ARBA00022833"/>
    </source>
</evidence>
<dbReference type="InterPro" id="IPR014352">
    <property type="entry name" value="FERM/acyl-CoA-bd_prot_sf"/>
</dbReference>
<dbReference type="InterPro" id="IPR019749">
    <property type="entry name" value="Band_41_domain"/>
</dbReference>
<dbReference type="PRINTS" id="PR00935">
    <property type="entry name" value="BAND41"/>
</dbReference>
<evidence type="ECO:0000313" key="6">
    <source>
        <dbReference type="EMBL" id="RMX44170.1"/>
    </source>
</evidence>
<dbReference type="SMART" id="SM00184">
    <property type="entry name" value="RING"/>
    <property type="match status" value="1"/>
</dbReference>
<dbReference type="Pfam" id="PF00373">
    <property type="entry name" value="FERM_M"/>
    <property type="match status" value="1"/>
</dbReference>
<dbReference type="Pfam" id="PF13920">
    <property type="entry name" value="zf-C3HC4_3"/>
    <property type="match status" value="1"/>
</dbReference>
<dbReference type="SUPFAM" id="SSF50729">
    <property type="entry name" value="PH domain-like"/>
    <property type="match status" value="1"/>
</dbReference>
<dbReference type="InterPro" id="IPR018979">
    <property type="entry name" value="FERM_N"/>
</dbReference>
<dbReference type="GO" id="GO:0006511">
    <property type="term" value="P:ubiquitin-dependent protein catabolic process"/>
    <property type="evidence" value="ECO:0007669"/>
    <property type="project" value="TreeGrafter"/>
</dbReference>
<dbReference type="FunFam" id="2.30.29.30:FF:000164">
    <property type="entry name" value="Putative E3 ubiquitin-protein ligase MYLIP"/>
    <property type="match status" value="1"/>
</dbReference>
<dbReference type="CDD" id="cd14473">
    <property type="entry name" value="FERM_B-lobe"/>
    <property type="match status" value="1"/>
</dbReference>
<dbReference type="STRING" id="46731.A0A3M6TS07"/>
<dbReference type="CDD" id="cd17104">
    <property type="entry name" value="FERM_F1_MYLIP"/>
    <property type="match status" value="1"/>
</dbReference>
<feature type="domain" description="RING-type" evidence="5">
    <location>
        <begin position="373"/>
        <end position="408"/>
    </location>
</feature>
<comment type="caution">
    <text evidence="6">The sequence shown here is derived from an EMBL/GenBank/DDBJ whole genome shotgun (WGS) entry which is preliminary data.</text>
</comment>
<dbReference type="PROSITE" id="PS50057">
    <property type="entry name" value="FERM_3"/>
    <property type="match status" value="1"/>
</dbReference>
<evidence type="ECO:0000256" key="3">
    <source>
        <dbReference type="PROSITE-ProRule" id="PRU00175"/>
    </source>
</evidence>
<dbReference type="Gene3D" id="1.20.80.10">
    <property type="match status" value="1"/>
</dbReference>
<proteinExistence type="predicted"/>
<evidence type="ECO:0000313" key="7">
    <source>
        <dbReference type="Proteomes" id="UP000275408"/>
    </source>
</evidence>
<name>A0A3M6TS07_POCDA</name>
<dbReference type="InterPro" id="IPR011993">
    <property type="entry name" value="PH-like_dom_sf"/>
</dbReference>
<evidence type="ECO:0000259" key="5">
    <source>
        <dbReference type="PROSITE" id="PS50089"/>
    </source>
</evidence>
<dbReference type="Gene3D" id="3.30.40.10">
    <property type="entry name" value="Zinc/RING finger domain, C3HC4 (zinc finger)"/>
    <property type="match status" value="1"/>
</dbReference>
<dbReference type="InterPro" id="IPR018980">
    <property type="entry name" value="FERM_PH-like_C"/>
</dbReference>
<dbReference type="InterPro" id="IPR029071">
    <property type="entry name" value="Ubiquitin-like_domsf"/>
</dbReference>
<dbReference type="InterPro" id="IPR019748">
    <property type="entry name" value="FERM_central"/>
</dbReference>